<dbReference type="SUPFAM" id="SSF50331">
    <property type="entry name" value="MOP-like"/>
    <property type="match status" value="1"/>
</dbReference>
<gene>
    <name evidence="2" type="ORF">GCM10011390_23670</name>
</gene>
<dbReference type="AlphaFoldDB" id="A0A917E4X7"/>
<dbReference type="InterPro" id="IPR013611">
    <property type="entry name" value="Transp-assoc_OB_typ2"/>
</dbReference>
<evidence type="ECO:0000313" key="2">
    <source>
        <dbReference type="EMBL" id="GGE04002.1"/>
    </source>
</evidence>
<dbReference type="Gene3D" id="2.40.50.100">
    <property type="match status" value="1"/>
</dbReference>
<protein>
    <recommendedName>
        <fullName evidence="1">Transport-associated OB type 2 domain-containing protein</fullName>
    </recommendedName>
</protein>
<dbReference type="InterPro" id="IPR008995">
    <property type="entry name" value="Mo/tungstate-bd_C_term_dom"/>
</dbReference>
<evidence type="ECO:0000313" key="3">
    <source>
        <dbReference type="Proteomes" id="UP000644699"/>
    </source>
</evidence>
<organism evidence="2 3">
    <name type="scientific">Aureimonas endophytica</name>
    <dbReference type="NCBI Taxonomy" id="2027858"/>
    <lineage>
        <taxon>Bacteria</taxon>
        <taxon>Pseudomonadati</taxon>
        <taxon>Pseudomonadota</taxon>
        <taxon>Alphaproteobacteria</taxon>
        <taxon>Hyphomicrobiales</taxon>
        <taxon>Aurantimonadaceae</taxon>
        <taxon>Aureimonas</taxon>
    </lineage>
</organism>
<reference evidence="2" key="2">
    <citation type="submission" date="2020-09" db="EMBL/GenBank/DDBJ databases">
        <authorList>
            <person name="Sun Q."/>
            <person name="Zhou Y."/>
        </authorList>
    </citation>
    <scope>NUCLEOTIDE SEQUENCE</scope>
    <source>
        <strain evidence="2">CGMCC 1.15367</strain>
    </source>
</reference>
<reference evidence="2" key="1">
    <citation type="journal article" date="2014" name="Int. J. Syst. Evol. Microbiol.">
        <title>Complete genome sequence of Corynebacterium casei LMG S-19264T (=DSM 44701T), isolated from a smear-ripened cheese.</title>
        <authorList>
            <consortium name="US DOE Joint Genome Institute (JGI-PGF)"/>
            <person name="Walter F."/>
            <person name="Albersmeier A."/>
            <person name="Kalinowski J."/>
            <person name="Ruckert C."/>
        </authorList>
    </citation>
    <scope>NUCLEOTIDE SEQUENCE</scope>
    <source>
        <strain evidence="2">CGMCC 1.15367</strain>
    </source>
</reference>
<dbReference type="Pfam" id="PF08402">
    <property type="entry name" value="TOBE_2"/>
    <property type="match status" value="1"/>
</dbReference>
<dbReference type="GO" id="GO:0022857">
    <property type="term" value="F:transmembrane transporter activity"/>
    <property type="evidence" value="ECO:0007669"/>
    <property type="project" value="InterPro"/>
</dbReference>
<dbReference type="GO" id="GO:0043190">
    <property type="term" value="C:ATP-binding cassette (ABC) transporter complex"/>
    <property type="evidence" value="ECO:0007669"/>
    <property type="project" value="InterPro"/>
</dbReference>
<evidence type="ECO:0000259" key="1">
    <source>
        <dbReference type="Pfam" id="PF08402"/>
    </source>
</evidence>
<feature type="domain" description="Transport-associated OB type 2" evidence="1">
    <location>
        <begin position="10"/>
        <end position="81"/>
    </location>
</feature>
<dbReference type="RefSeq" id="WP_188908661.1">
    <property type="nucleotide sequence ID" value="NZ_BMIQ01000003.1"/>
</dbReference>
<dbReference type="InterPro" id="IPR012340">
    <property type="entry name" value="NA-bd_OB-fold"/>
</dbReference>
<name>A0A917E4X7_9HYPH</name>
<dbReference type="GO" id="GO:0005524">
    <property type="term" value="F:ATP binding"/>
    <property type="evidence" value="ECO:0007669"/>
    <property type="project" value="InterPro"/>
</dbReference>
<keyword evidence="3" id="KW-1185">Reference proteome</keyword>
<proteinExistence type="predicted"/>
<comment type="caution">
    <text evidence="2">The sequence shown here is derived from an EMBL/GenBank/DDBJ whole genome shotgun (WGS) entry which is preliminary data.</text>
</comment>
<dbReference type="Proteomes" id="UP000644699">
    <property type="component" value="Unassembled WGS sequence"/>
</dbReference>
<dbReference type="EMBL" id="BMIQ01000003">
    <property type="protein sequence ID" value="GGE04002.1"/>
    <property type="molecule type" value="Genomic_DNA"/>
</dbReference>
<sequence>MGGVGAPLKLGIRPEKLRLAAPEAAIVAGTVAAVEYMGENAHIHVATPASETLVLKVDRLGSLAPGQPVHLGFDPADARIFAAETGLRLAA</sequence>
<accession>A0A917E4X7</accession>
<dbReference type="Gene3D" id="2.40.50.140">
    <property type="entry name" value="Nucleic acid-binding proteins"/>
    <property type="match status" value="1"/>
</dbReference>